<organism evidence="5 6">
    <name type="scientific">Favolaschia claudopus</name>
    <dbReference type="NCBI Taxonomy" id="2862362"/>
    <lineage>
        <taxon>Eukaryota</taxon>
        <taxon>Fungi</taxon>
        <taxon>Dikarya</taxon>
        <taxon>Basidiomycota</taxon>
        <taxon>Agaricomycotina</taxon>
        <taxon>Agaricomycetes</taxon>
        <taxon>Agaricomycetidae</taxon>
        <taxon>Agaricales</taxon>
        <taxon>Marasmiineae</taxon>
        <taxon>Mycenaceae</taxon>
        <taxon>Favolaschia</taxon>
    </lineage>
</organism>
<dbReference type="SUPFAM" id="SSF54928">
    <property type="entry name" value="RNA-binding domain, RBD"/>
    <property type="match status" value="1"/>
</dbReference>
<proteinExistence type="predicted"/>
<dbReference type="PANTHER" id="PTHR23003">
    <property type="entry name" value="RNA RECOGNITION MOTIF RRM DOMAIN CONTAINING PROTEIN"/>
    <property type="match status" value="1"/>
</dbReference>
<dbReference type="EMBL" id="JAWWNJ010000002">
    <property type="protein sequence ID" value="KAK7061638.1"/>
    <property type="molecule type" value="Genomic_DNA"/>
</dbReference>
<name>A0AAW0EBJ2_9AGAR</name>
<dbReference type="PROSITE" id="PS50102">
    <property type="entry name" value="RRM"/>
    <property type="match status" value="2"/>
</dbReference>
<accession>A0AAW0EBJ2</accession>
<reference evidence="5 6" key="1">
    <citation type="journal article" date="2024" name="J Genomics">
        <title>Draft genome sequencing and assembly of Favolaschia claudopus CIRM-BRFM 2984 isolated from oak limbs.</title>
        <authorList>
            <person name="Navarro D."/>
            <person name="Drula E."/>
            <person name="Chaduli D."/>
            <person name="Cazenave R."/>
            <person name="Ahrendt S."/>
            <person name="Wang J."/>
            <person name="Lipzen A."/>
            <person name="Daum C."/>
            <person name="Barry K."/>
            <person name="Grigoriev I.V."/>
            <person name="Favel A."/>
            <person name="Rosso M.N."/>
            <person name="Martin F."/>
        </authorList>
    </citation>
    <scope>NUCLEOTIDE SEQUENCE [LARGE SCALE GENOMIC DNA]</scope>
    <source>
        <strain evidence="5 6">CIRM-BRFM 2984</strain>
    </source>
</reference>
<dbReference type="InterPro" id="IPR035979">
    <property type="entry name" value="RBD_domain_sf"/>
</dbReference>
<feature type="domain" description="RRM" evidence="4">
    <location>
        <begin position="2"/>
        <end position="76"/>
    </location>
</feature>
<dbReference type="CDD" id="cd00590">
    <property type="entry name" value="RRM_SF"/>
    <property type="match status" value="1"/>
</dbReference>
<dbReference type="GO" id="GO:0003729">
    <property type="term" value="F:mRNA binding"/>
    <property type="evidence" value="ECO:0007669"/>
    <property type="project" value="TreeGrafter"/>
</dbReference>
<evidence type="ECO:0000256" key="2">
    <source>
        <dbReference type="PROSITE-ProRule" id="PRU00176"/>
    </source>
</evidence>
<dbReference type="Proteomes" id="UP001362999">
    <property type="component" value="Unassembled WGS sequence"/>
</dbReference>
<protein>
    <recommendedName>
        <fullName evidence="4">RRM domain-containing protein</fullName>
    </recommendedName>
</protein>
<dbReference type="InterPro" id="IPR050374">
    <property type="entry name" value="RRT5_SRSF_SR"/>
</dbReference>
<keyword evidence="1 2" id="KW-0694">RNA-binding</keyword>
<dbReference type="AlphaFoldDB" id="A0AAW0EBJ2"/>
<gene>
    <name evidence="5" type="ORF">R3P38DRAFT_666660</name>
</gene>
<keyword evidence="6" id="KW-1185">Reference proteome</keyword>
<evidence type="ECO:0000256" key="1">
    <source>
        <dbReference type="ARBA" id="ARBA00022884"/>
    </source>
</evidence>
<sequence>MSRLYLRNLPHTTQDDIKRYLEKFGKLTEFKIVGESETFTYAFAQYDSPQDARFVLDTFRDQLFLGHRTVIELARPLRKDMSYPEVTQSWQRTRIPPYEVEPKYYPNRPCRYPVHVDKIPRNICWQELKDFGRLAGGDVAFCNLDPSRNGHGFIEYFCWEDAEEAIRMLNGQKLGGCAVRVSTHSKFARSRSRSRSPIRRPRRSHESRKFDESRHTRTSRPSSYARRSPEGSSDRLSSPWHSNYALPPIDSHSDWCSPYDEGDSNERTAERGNPMVFHSFPVTTSNCATHRELPLAPAMSADPYDFDDYLRLLYESRFDDAVNGSRYGSNSH</sequence>
<dbReference type="InterPro" id="IPR012677">
    <property type="entry name" value="Nucleotide-bd_a/b_plait_sf"/>
</dbReference>
<comment type="caution">
    <text evidence="5">The sequence shown here is derived from an EMBL/GenBank/DDBJ whole genome shotgun (WGS) entry which is preliminary data.</text>
</comment>
<dbReference type="GO" id="GO:0005737">
    <property type="term" value="C:cytoplasm"/>
    <property type="evidence" value="ECO:0007669"/>
    <property type="project" value="TreeGrafter"/>
</dbReference>
<feature type="domain" description="RRM" evidence="4">
    <location>
        <begin position="112"/>
        <end position="186"/>
    </location>
</feature>
<feature type="region of interest" description="Disordered" evidence="3">
    <location>
        <begin position="186"/>
        <end position="241"/>
    </location>
</feature>
<evidence type="ECO:0000256" key="3">
    <source>
        <dbReference type="SAM" id="MobiDB-lite"/>
    </source>
</evidence>
<dbReference type="Gene3D" id="3.30.70.330">
    <property type="match status" value="2"/>
</dbReference>
<dbReference type="Pfam" id="PF00076">
    <property type="entry name" value="RRM_1"/>
    <property type="match status" value="2"/>
</dbReference>
<feature type="compositionally biased region" description="Basic residues" evidence="3">
    <location>
        <begin position="186"/>
        <end position="206"/>
    </location>
</feature>
<dbReference type="InterPro" id="IPR000504">
    <property type="entry name" value="RRM_dom"/>
</dbReference>
<dbReference type="GO" id="GO:0005634">
    <property type="term" value="C:nucleus"/>
    <property type="evidence" value="ECO:0007669"/>
    <property type="project" value="TreeGrafter"/>
</dbReference>
<dbReference type="SMART" id="SM00360">
    <property type="entry name" value="RRM"/>
    <property type="match status" value="2"/>
</dbReference>
<evidence type="ECO:0000313" key="6">
    <source>
        <dbReference type="Proteomes" id="UP001362999"/>
    </source>
</evidence>
<evidence type="ECO:0000313" key="5">
    <source>
        <dbReference type="EMBL" id="KAK7061638.1"/>
    </source>
</evidence>
<evidence type="ECO:0000259" key="4">
    <source>
        <dbReference type="PROSITE" id="PS50102"/>
    </source>
</evidence>